<dbReference type="Pfam" id="PF00001">
    <property type="entry name" value="7tm_1"/>
    <property type="match status" value="1"/>
</dbReference>
<feature type="transmembrane region" description="Helical" evidence="9">
    <location>
        <begin position="207"/>
        <end position="226"/>
    </location>
</feature>
<evidence type="ECO:0000256" key="9">
    <source>
        <dbReference type="SAM" id="Phobius"/>
    </source>
</evidence>
<evidence type="ECO:0000313" key="12">
    <source>
        <dbReference type="Proteomes" id="UP001497497"/>
    </source>
</evidence>
<keyword evidence="12" id="KW-1185">Reference proteome</keyword>
<dbReference type="GO" id="GO:0008188">
    <property type="term" value="F:neuropeptide receptor activity"/>
    <property type="evidence" value="ECO:0007669"/>
    <property type="project" value="TreeGrafter"/>
</dbReference>
<feature type="domain" description="G-protein coupled receptors family 1 profile" evidence="10">
    <location>
        <begin position="1"/>
        <end position="223"/>
    </location>
</feature>
<feature type="transmembrane region" description="Helical" evidence="9">
    <location>
        <begin position="99"/>
        <end position="129"/>
    </location>
</feature>
<keyword evidence="6 8" id="KW-0675">Receptor</keyword>
<feature type="transmembrane region" description="Helical" evidence="9">
    <location>
        <begin position="37"/>
        <end position="56"/>
    </location>
</feature>
<keyword evidence="3 9" id="KW-1133">Transmembrane helix</keyword>
<evidence type="ECO:0000256" key="2">
    <source>
        <dbReference type="ARBA" id="ARBA00022692"/>
    </source>
</evidence>
<dbReference type="PROSITE" id="PS50262">
    <property type="entry name" value="G_PROTEIN_RECEP_F1_2"/>
    <property type="match status" value="1"/>
</dbReference>
<dbReference type="AlphaFoldDB" id="A0AAV2H5L8"/>
<evidence type="ECO:0000256" key="5">
    <source>
        <dbReference type="ARBA" id="ARBA00023136"/>
    </source>
</evidence>
<name>A0AAV2H5L8_LYMST</name>
<keyword evidence="2 8" id="KW-0812">Transmembrane</keyword>
<proteinExistence type="inferred from homology"/>
<evidence type="ECO:0000256" key="1">
    <source>
        <dbReference type="ARBA" id="ARBA00004141"/>
    </source>
</evidence>
<dbReference type="InterPro" id="IPR000276">
    <property type="entry name" value="GPCR_Rhodpsn"/>
</dbReference>
<keyword evidence="5 9" id="KW-0472">Membrane</keyword>
<evidence type="ECO:0000313" key="11">
    <source>
        <dbReference type="EMBL" id="CAL1528677.1"/>
    </source>
</evidence>
<dbReference type="EMBL" id="CAXITT010000036">
    <property type="protein sequence ID" value="CAL1528677.1"/>
    <property type="molecule type" value="Genomic_DNA"/>
</dbReference>
<feature type="non-terminal residue" evidence="11">
    <location>
        <position position="1"/>
    </location>
</feature>
<comment type="caution">
    <text evidence="11">The sequence shown here is derived from an EMBL/GenBank/DDBJ whole genome shotgun (WGS) entry which is preliminary data.</text>
</comment>
<dbReference type="PRINTS" id="PR00237">
    <property type="entry name" value="GPCRRHODOPSN"/>
</dbReference>
<comment type="similarity">
    <text evidence="8">Belongs to the G-protein coupled receptor 1 family.</text>
</comment>
<dbReference type="GO" id="GO:0005886">
    <property type="term" value="C:plasma membrane"/>
    <property type="evidence" value="ECO:0007669"/>
    <property type="project" value="TreeGrafter"/>
</dbReference>
<gene>
    <name evidence="11" type="ORF">GSLYS_00002847001</name>
</gene>
<dbReference type="SUPFAM" id="SSF81321">
    <property type="entry name" value="Family A G protein-coupled receptor-like"/>
    <property type="match status" value="1"/>
</dbReference>
<comment type="subcellular location">
    <subcellularLocation>
        <location evidence="1">Membrane</location>
        <topology evidence="1">Multi-pass membrane protein</topology>
    </subcellularLocation>
</comment>
<evidence type="ECO:0000259" key="10">
    <source>
        <dbReference type="PROSITE" id="PS50262"/>
    </source>
</evidence>
<evidence type="ECO:0000256" key="7">
    <source>
        <dbReference type="ARBA" id="ARBA00023224"/>
    </source>
</evidence>
<dbReference type="PROSITE" id="PS00237">
    <property type="entry name" value="G_PROTEIN_RECEP_F1_1"/>
    <property type="match status" value="1"/>
</dbReference>
<evidence type="ECO:0000256" key="8">
    <source>
        <dbReference type="RuleBase" id="RU000688"/>
    </source>
</evidence>
<dbReference type="PANTHER" id="PTHR24238:SF57">
    <property type="entry name" value="G-PROTEIN COUPLED RECEPTOR 83"/>
    <property type="match status" value="1"/>
</dbReference>
<keyword evidence="7 8" id="KW-0807">Transducer</keyword>
<feature type="transmembrane region" description="Helical" evidence="9">
    <location>
        <begin position="6"/>
        <end position="25"/>
    </location>
</feature>
<dbReference type="Proteomes" id="UP001497497">
    <property type="component" value="Unassembled WGS sequence"/>
</dbReference>
<sequence length="244" mass="28635">VLTLVASVFTLTFIACDRFFGIVFAMKAHFIERRASITIVLIWLLSVIVAFPLIFYKRYNETKWKDLTESWCGDTWPSIDWKDPDTGMTITDNPARRSYYLFVCVALFFVPCLVMSVAYLVIIVTLWSAQVPGERISKDIKSQTKMRKRIIIMLVVILAVFVLCWSPLVGSLIYAEFIHDNTQKVNFNTVFIYCHQLQEWYTPFEYFARYLAHFNSLINPFIYAGFNDNFKKGKRRYVFSLYSF</sequence>
<evidence type="ECO:0000256" key="4">
    <source>
        <dbReference type="ARBA" id="ARBA00023040"/>
    </source>
</evidence>
<reference evidence="11 12" key="1">
    <citation type="submission" date="2024-04" db="EMBL/GenBank/DDBJ databases">
        <authorList>
            <consortium name="Genoscope - CEA"/>
            <person name="William W."/>
        </authorList>
    </citation>
    <scope>NUCLEOTIDE SEQUENCE [LARGE SCALE GENOMIC DNA]</scope>
</reference>
<protein>
    <recommendedName>
        <fullName evidence="10">G-protein coupled receptors family 1 profile domain-containing protein</fullName>
    </recommendedName>
</protein>
<dbReference type="PANTHER" id="PTHR24238">
    <property type="entry name" value="G-PROTEIN COUPLED RECEPTOR"/>
    <property type="match status" value="1"/>
</dbReference>
<dbReference type="InterPro" id="IPR017452">
    <property type="entry name" value="GPCR_Rhodpsn_7TM"/>
</dbReference>
<evidence type="ECO:0000256" key="6">
    <source>
        <dbReference type="ARBA" id="ARBA00023170"/>
    </source>
</evidence>
<accession>A0AAV2H5L8</accession>
<feature type="non-terminal residue" evidence="11">
    <location>
        <position position="244"/>
    </location>
</feature>
<feature type="transmembrane region" description="Helical" evidence="9">
    <location>
        <begin position="150"/>
        <end position="175"/>
    </location>
</feature>
<evidence type="ECO:0000256" key="3">
    <source>
        <dbReference type="ARBA" id="ARBA00022989"/>
    </source>
</evidence>
<organism evidence="11 12">
    <name type="scientific">Lymnaea stagnalis</name>
    <name type="common">Great pond snail</name>
    <name type="synonym">Helix stagnalis</name>
    <dbReference type="NCBI Taxonomy" id="6523"/>
    <lineage>
        <taxon>Eukaryota</taxon>
        <taxon>Metazoa</taxon>
        <taxon>Spiralia</taxon>
        <taxon>Lophotrochozoa</taxon>
        <taxon>Mollusca</taxon>
        <taxon>Gastropoda</taxon>
        <taxon>Heterobranchia</taxon>
        <taxon>Euthyneura</taxon>
        <taxon>Panpulmonata</taxon>
        <taxon>Hygrophila</taxon>
        <taxon>Lymnaeoidea</taxon>
        <taxon>Lymnaeidae</taxon>
        <taxon>Lymnaea</taxon>
    </lineage>
</organism>
<dbReference type="Gene3D" id="1.20.1070.10">
    <property type="entry name" value="Rhodopsin 7-helix transmembrane proteins"/>
    <property type="match status" value="1"/>
</dbReference>
<keyword evidence="4 8" id="KW-0297">G-protein coupled receptor</keyword>